<gene>
    <name evidence="2" type="ORF">EUX98_g6532</name>
</gene>
<reference evidence="2 3" key="1">
    <citation type="submission" date="2019-02" db="EMBL/GenBank/DDBJ databases">
        <title>Genome sequencing of the rare red list fungi Antrodiella citrinella (Flaviporus citrinellus).</title>
        <authorList>
            <person name="Buettner E."/>
            <person name="Kellner H."/>
        </authorList>
    </citation>
    <scope>NUCLEOTIDE SEQUENCE [LARGE SCALE GENOMIC DNA]</scope>
    <source>
        <strain evidence="2 3">DSM 108506</strain>
    </source>
</reference>
<evidence type="ECO:0000313" key="3">
    <source>
        <dbReference type="Proteomes" id="UP000308730"/>
    </source>
</evidence>
<name>A0A4S4MNW2_9APHY</name>
<dbReference type="Proteomes" id="UP000308730">
    <property type="component" value="Unassembled WGS sequence"/>
</dbReference>
<proteinExistence type="predicted"/>
<dbReference type="AlphaFoldDB" id="A0A4S4MNW2"/>
<comment type="caution">
    <text evidence="2">The sequence shown here is derived from an EMBL/GenBank/DDBJ whole genome shotgun (WGS) entry which is preliminary data.</text>
</comment>
<feature type="domain" description="PARP catalytic" evidence="1">
    <location>
        <begin position="30"/>
        <end position="175"/>
    </location>
</feature>
<evidence type="ECO:0000313" key="2">
    <source>
        <dbReference type="EMBL" id="THH27652.1"/>
    </source>
</evidence>
<organism evidence="2 3">
    <name type="scientific">Antrodiella citrinella</name>
    <dbReference type="NCBI Taxonomy" id="2447956"/>
    <lineage>
        <taxon>Eukaryota</taxon>
        <taxon>Fungi</taxon>
        <taxon>Dikarya</taxon>
        <taxon>Basidiomycota</taxon>
        <taxon>Agaricomycotina</taxon>
        <taxon>Agaricomycetes</taxon>
        <taxon>Polyporales</taxon>
        <taxon>Steccherinaceae</taxon>
        <taxon>Antrodiella</taxon>
    </lineage>
</organism>
<protein>
    <recommendedName>
        <fullName evidence="1">PARP catalytic domain-containing protein</fullName>
    </recommendedName>
</protein>
<dbReference type="SUPFAM" id="SSF56399">
    <property type="entry name" value="ADP-ribosylation"/>
    <property type="match status" value="1"/>
</dbReference>
<dbReference type="Pfam" id="PF00644">
    <property type="entry name" value="PARP"/>
    <property type="match status" value="1"/>
</dbReference>
<dbReference type="InterPro" id="IPR012317">
    <property type="entry name" value="Poly(ADP-ribose)pol_cat_dom"/>
</dbReference>
<dbReference type="Gene3D" id="3.90.228.10">
    <property type="match status" value="1"/>
</dbReference>
<evidence type="ECO:0000259" key="1">
    <source>
        <dbReference type="Pfam" id="PF00644"/>
    </source>
</evidence>
<dbReference type="EMBL" id="SGPM01000235">
    <property type="protein sequence ID" value="THH27652.1"/>
    <property type="molecule type" value="Genomic_DNA"/>
</dbReference>
<keyword evidence="3" id="KW-1185">Reference proteome</keyword>
<dbReference type="GO" id="GO:0003950">
    <property type="term" value="F:NAD+ poly-ADP-ribosyltransferase activity"/>
    <property type="evidence" value="ECO:0007669"/>
    <property type="project" value="InterPro"/>
</dbReference>
<sequence length="217" mass="24747">MVHLLPLATNDPVYRESERLFRQGWQHPGKTYKLKNIFYVIQDGPEAQRHLFNNRAYLSQLCGKYGTTAATVERMLFHGSKRGCYLGEDKTQLYPCNNTDCFLCLILKCSFQLNKITNPRLMFGKGFYTSSVSSKSDIYVENRKYIKSRQRAMFLSNVSIGRSQTLYQADNARTGPDFPFDSVEAATKANGGAVNYPETVVYREDAILPSVVIMYTK</sequence>
<accession>A0A4S4MNW2</accession>
<dbReference type="OrthoDB" id="9514740at2759"/>